<protein>
    <submittedName>
        <fullName evidence="1">Uncharacterized protein</fullName>
    </submittedName>
</protein>
<dbReference type="EMBL" id="GBXM01061635">
    <property type="protein sequence ID" value="JAH46942.1"/>
    <property type="molecule type" value="Transcribed_RNA"/>
</dbReference>
<reference evidence="1" key="1">
    <citation type="submission" date="2014-11" db="EMBL/GenBank/DDBJ databases">
        <authorList>
            <person name="Amaro Gonzalez C."/>
        </authorList>
    </citation>
    <scope>NUCLEOTIDE SEQUENCE</scope>
</reference>
<accession>A0A0E9T0C1</accession>
<dbReference type="AlphaFoldDB" id="A0A0E9T0C1"/>
<sequence length="27" mass="3040">MCMCSSVLLFVCTCIPPACSWKLEFLN</sequence>
<organism evidence="1">
    <name type="scientific">Anguilla anguilla</name>
    <name type="common">European freshwater eel</name>
    <name type="synonym">Muraena anguilla</name>
    <dbReference type="NCBI Taxonomy" id="7936"/>
    <lineage>
        <taxon>Eukaryota</taxon>
        <taxon>Metazoa</taxon>
        <taxon>Chordata</taxon>
        <taxon>Craniata</taxon>
        <taxon>Vertebrata</taxon>
        <taxon>Euteleostomi</taxon>
        <taxon>Actinopterygii</taxon>
        <taxon>Neopterygii</taxon>
        <taxon>Teleostei</taxon>
        <taxon>Anguilliformes</taxon>
        <taxon>Anguillidae</taxon>
        <taxon>Anguilla</taxon>
    </lineage>
</organism>
<name>A0A0E9T0C1_ANGAN</name>
<reference evidence="1" key="2">
    <citation type="journal article" date="2015" name="Fish Shellfish Immunol.">
        <title>Early steps in the European eel (Anguilla anguilla)-Vibrio vulnificus interaction in the gills: Role of the RtxA13 toxin.</title>
        <authorList>
            <person name="Callol A."/>
            <person name="Pajuelo D."/>
            <person name="Ebbesson L."/>
            <person name="Teles M."/>
            <person name="MacKenzie S."/>
            <person name="Amaro C."/>
        </authorList>
    </citation>
    <scope>NUCLEOTIDE SEQUENCE</scope>
</reference>
<proteinExistence type="predicted"/>
<evidence type="ECO:0000313" key="1">
    <source>
        <dbReference type="EMBL" id="JAH46942.1"/>
    </source>
</evidence>